<dbReference type="NCBIfam" id="NF043035">
    <property type="entry name" value="OxoTetrKin"/>
    <property type="match status" value="1"/>
</dbReference>
<evidence type="ECO:0000256" key="8">
    <source>
        <dbReference type="ARBA" id="ARBA00036346"/>
    </source>
</evidence>
<evidence type="ECO:0000256" key="10">
    <source>
        <dbReference type="ARBA" id="ARBA00039095"/>
    </source>
</evidence>
<keyword evidence="6" id="KW-0119">Carbohydrate metabolism</keyword>
<evidence type="ECO:0000256" key="5">
    <source>
        <dbReference type="ARBA" id="ARBA00022840"/>
    </source>
</evidence>
<evidence type="ECO:0000259" key="14">
    <source>
        <dbReference type="Pfam" id="PF17042"/>
    </source>
</evidence>
<dbReference type="Gene3D" id="3.40.980.20">
    <property type="entry name" value="Four-carbon acid sugar kinase, nucleotide binding domain"/>
    <property type="match status" value="1"/>
</dbReference>
<evidence type="ECO:0000256" key="6">
    <source>
        <dbReference type="ARBA" id="ARBA00023277"/>
    </source>
</evidence>
<reference evidence="15" key="1">
    <citation type="submission" date="2019-03" db="EMBL/GenBank/DDBJ databases">
        <authorList>
            <person name="Danneels B."/>
        </authorList>
    </citation>
    <scope>NUCLEOTIDE SEQUENCE</scope>
</reference>
<feature type="domain" description="Four-carbon acid sugar kinase nucleotide binding" evidence="14">
    <location>
        <begin position="253"/>
        <end position="411"/>
    </location>
</feature>
<evidence type="ECO:0000256" key="4">
    <source>
        <dbReference type="ARBA" id="ARBA00022777"/>
    </source>
</evidence>
<dbReference type="InterPro" id="IPR037051">
    <property type="entry name" value="4-carb_acid_sugar_kinase_N_sf"/>
</dbReference>
<evidence type="ECO:0000256" key="7">
    <source>
        <dbReference type="ARBA" id="ARBA00035898"/>
    </source>
</evidence>
<keyword evidence="3" id="KW-0547">Nucleotide-binding</keyword>
<evidence type="ECO:0000256" key="1">
    <source>
        <dbReference type="ARBA" id="ARBA00005715"/>
    </source>
</evidence>
<dbReference type="InterPro" id="IPR042213">
    <property type="entry name" value="NBD_C_sf"/>
</dbReference>
<proteinExistence type="inferred from homology"/>
<gene>
    <name evidence="15" type="ORF">AMP9_0401</name>
</gene>
<sequence length="426" mass="44533">MLLGCIADDFTGASDLANTLARAGMATTQFVGVPPGASAGTCEAGVVALKTRSIPADEAVAQSLAALRWLRAQGCRQFLFKYCSTFDSTPEGNIGPVALALLDALDEPGAFVCPVFPATGRTLYMGHLFVGDRLLSESGMQRHPLTPMTDPDIRRWLGRQIQGEAGLVRHDAVRRGSAAISEAWRDEVAAGRKLVVVDAITDDDLRAIGHAARDHALITGGSGIALGLPENFRAQGLLSGERLAFEPLLGPAAVLSGSCSSMSLRQVDDYRQDHPALAVTPDVLLSGDLTVQIALGFARKHLADAPLIYSSADPDSVSRAQATHGRDRAARAVEAFFGELAAQLIQAGVTRLAVGGGETSGAVVGALSLRQLAIGPEIDPGVPVLSAYPALAGPQGIRLALKSGNFGAPDFYRKALRQMSHAAPHP</sequence>
<accession>A0A484NYL1</accession>
<keyword evidence="2" id="KW-0808">Transferase</keyword>
<comment type="catalytic activity">
    <reaction evidence="8">
        <text>3-dehydro-D-erythronate + ATP = 3-dehydro-4-O-phospho-D-erythronate + ADP + H(+)</text>
        <dbReference type="Rhea" id="RHEA:52556"/>
        <dbReference type="ChEBI" id="CHEBI:15378"/>
        <dbReference type="ChEBI" id="CHEBI:30616"/>
        <dbReference type="ChEBI" id="CHEBI:57958"/>
        <dbReference type="ChEBI" id="CHEBI:136593"/>
        <dbReference type="ChEBI" id="CHEBI:456216"/>
        <dbReference type="EC" id="2.7.1.217"/>
    </reaction>
</comment>
<evidence type="ECO:0000259" key="13">
    <source>
        <dbReference type="Pfam" id="PF07005"/>
    </source>
</evidence>
<evidence type="ECO:0000256" key="2">
    <source>
        <dbReference type="ARBA" id="ARBA00022679"/>
    </source>
</evidence>
<dbReference type="Pfam" id="PF17042">
    <property type="entry name" value="NBD_C"/>
    <property type="match status" value="1"/>
</dbReference>
<dbReference type="Pfam" id="PF07005">
    <property type="entry name" value="SBD_N"/>
    <property type="match status" value="1"/>
</dbReference>
<evidence type="ECO:0000256" key="12">
    <source>
        <dbReference type="ARBA" id="ARBA00041377"/>
    </source>
</evidence>
<comment type="function">
    <text evidence="9">Catalyzes the ATP-dependent phosphorylation of 3-oxo-tetronate to 3-oxo-tetronate 4-phosphate.</text>
</comment>
<name>A0A484NYL1_9ZZZZ</name>
<organism evidence="15">
    <name type="scientific">plant metagenome</name>
    <dbReference type="NCBI Taxonomy" id="1297885"/>
    <lineage>
        <taxon>unclassified sequences</taxon>
        <taxon>metagenomes</taxon>
        <taxon>organismal metagenomes</taxon>
    </lineage>
</organism>
<evidence type="ECO:0000256" key="9">
    <source>
        <dbReference type="ARBA" id="ARBA00037335"/>
    </source>
</evidence>
<keyword evidence="4" id="KW-0418">Kinase</keyword>
<dbReference type="GO" id="GO:0016301">
    <property type="term" value="F:kinase activity"/>
    <property type="evidence" value="ECO:0007669"/>
    <property type="project" value="UniProtKB-KW"/>
</dbReference>
<keyword evidence="5" id="KW-0067">ATP-binding</keyword>
<dbReference type="Gene3D" id="3.40.50.10840">
    <property type="entry name" value="Putative sugar-binding, N-terminal domain"/>
    <property type="match status" value="1"/>
</dbReference>
<dbReference type="AlphaFoldDB" id="A0A484NYL1"/>
<evidence type="ECO:0000256" key="11">
    <source>
        <dbReference type="ARBA" id="ARBA00039461"/>
    </source>
</evidence>
<dbReference type="SUPFAM" id="SSF142764">
    <property type="entry name" value="YgbK-like"/>
    <property type="match status" value="1"/>
</dbReference>
<comment type="similarity">
    <text evidence="1">Belongs to the four-carbon acid sugar kinase family.</text>
</comment>
<protein>
    <recommendedName>
        <fullName evidence="11">3-oxo-tetronate kinase</fullName>
        <ecNumber evidence="10">2.7.1.217</ecNumber>
    </recommendedName>
    <alternativeName>
        <fullName evidence="12">3-dehydrotetronate 4-kinase</fullName>
    </alternativeName>
</protein>
<dbReference type="EC" id="2.7.1.217" evidence="10"/>
<comment type="catalytic activity">
    <reaction evidence="7">
        <text>3-dehydro-L-erythronate + ATP = 3-dehydro-4-O-phospho-L-erythronate + ADP + H(+)</text>
        <dbReference type="Rhea" id="RHEA:52552"/>
        <dbReference type="ChEBI" id="CHEBI:15378"/>
        <dbReference type="ChEBI" id="CHEBI:30616"/>
        <dbReference type="ChEBI" id="CHEBI:136592"/>
        <dbReference type="ChEBI" id="CHEBI:136670"/>
        <dbReference type="ChEBI" id="CHEBI:456216"/>
        <dbReference type="EC" id="2.7.1.217"/>
    </reaction>
</comment>
<evidence type="ECO:0000256" key="3">
    <source>
        <dbReference type="ARBA" id="ARBA00022741"/>
    </source>
</evidence>
<dbReference type="GO" id="GO:0005524">
    <property type="term" value="F:ATP binding"/>
    <property type="evidence" value="ECO:0007669"/>
    <property type="project" value="UniProtKB-KW"/>
</dbReference>
<dbReference type="InterPro" id="IPR010737">
    <property type="entry name" value="4-carb_acid_sugar_kinase_N"/>
</dbReference>
<feature type="domain" description="Four-carbon acid sugar kinase N-terminal" evidence="13">
    <location>
        <begin position="3"/>
        <end position="227"/>
    </location>
</feature>
<dbReference type="EMBL" id="CAADHY010000013">
    <property type="protein sequence ID" value="VFR18688.1"/>
    <property type="molecule type" value="Genomic_DNA"/>
</dbReference>
<evidence type="ECO:0000313" key="15">
    <source>
        <dbReference type="EMBL" id="VFR18688.1"/>
    </source>
</evidence>
<dbReference type="InterPro" id="IPR031475">
    <property type="entry name" value="NBD_C"/>
</dbReference>
<dbReference type="InterPro" id="IPR050007">
    <property type="entry name" value="OtnK"/>
</dbReference>